<dbReference type="PIRSF" id="PIRSF000185">
    <property type="entry name" value="Glu_DH"/>
    <property type="match status" value="1"/>
</dbReference>
<dbReference type="SUPFAM" id="SSF53223">
    <property type="entry name" value="Aminoacid dehydrogenase-like, N-terminal domain"/>
    <property type="match status" value="1"/>
</dbReference>
<comment type="caution">
    <text evidence="6">The sequence shown here is derived from an EMBL/GenBank/DDBJ whole genome shotgun (WGS) entry which is preliminary data.</text>
</comment>
<dbReference type="Pfam" id="PF00208">
    <property type="entry name" value="ELFV_dehydrog"/>
    <property type="match status" value="1"/>
</dbReference>
<evidence type="ECO:0000256" key="1">
    <source>
        <dbReference type="ARBA" id="ARBA00006382"/>
    </source>
</evidence>
<dbReference type="InterPro" id="IPR033922">
    <property type="entry name" value="NAD_bind_Glu_DH"/>
</dbReference>
<dbReference type="InterPro" id="IPR006097">
    <property type="entry name" value="Glu/Leu/Phe/Val/Trp_DH_dimer"/>
</dbReference>
<dbReference type="PRINTS" id="PR00082">
    <property type="entry name" value="GLFDHDRGNASE"/>
</dbReference>
<dbReference type="InterPro" id="IPR036291">
    <property type="entry name" value="NAD(P)-bd_dom_sf"/>
</dbReference>
<organism evidence="6 7">
    <name type="scientific">Rhodocytophaga aerolata</name>
    <dbReference type="NCBI Taxonomy" id="455078"/>
    <lineage>
        <taxon>Bacteria</taxon>
        <taxon>Pseudomonadati</taxon>
        <taxon>Bacteroidota</taxon>
        <taxon>Cytophagia</taxon>
        <taxon>Cytophagales</taxon>
        <taxon>Rhodocytophagaceae</taxon>
        <taxon>Rhodocytophaga</taxon>
    </lineage>
</organism>
<dbReference type="InterPro" id="IPR046346">
    <property type="entry name" value="Aminoacid_DH-like_N_sf"/>
</dbReference>
<feature type="domain" description="Glutamate/phenylalanine/leucine/valine/L-tryptophan dehydrogenase C-terminal" evidence="5">
    <location>
        <begin position="190"/>
        <end position="471"/>
    </location>
</feature>
<evidence type="ECO:0000259" key="5">
    <source>
        <dbReference type="SMART" id="SM00839"/>
    </source>
</evidence>
<evidence type="ECO:0000256" key="4">
    <source>
        <dbReference type="RuleBase" id="RU004417"/>
    </source>
</evidence>
<dbReference type="InterPro" id="IPR006096">
    <property type="entry name" value="Glu/Leu/Phe/Val/Trp_DH_C"/>
</dbReference>
<proteinExistence type="inferred from homology"/>
<evidence type="ECO:0000256" key="3">
    <source>
        <dbReference type="PIRNR" id="PIRNR000185"/>
    </source>
</evidence>
<dbReference type="CDD" id="cd01076">
    <property type="entry name" value="NAD_bind_1_Glu_DH"/>
    <property type="match status" value="1"/>
</dbReference>
<keyword evidence="7" id="KW-1185">Reference proteome</keyword>
<evidence type="ECO:0000313" key="7">
    <source>
        <dbReference type="Proteomes" id="UP001168528"/>
    </source>
</evidence>
<dbReference type="Proteomes" id="UP001168528">
    <property type="component" value="Unassembled WGS sequence"/>
</dbReference>
<protein>
    <recommendedName>
        <fullName evidence="3">Glutamate dehydrogenase</fullName>
    </recommendedName>
</protein>
<dbReference type="PROSITE" id="PS00074">
    <property type="entry name" value="GLFV_DEHYDROGENASE"/>
    <property type="match status" value="1"/>
</dbReference>
<sequence>MENKDAEGTKFLDTVMYYYDKAARHTGLSKGIIEQIRHCNSVYKTIFPVEIDGEIHAIEGIRVQHSHHKMPTKGGIRYSIQVSEDEVKALATLMTFKCAVVNVPFGGAKGGIKISPRSSSPKTLEKVTRRFATELIKKNLIGPAVDVPAPDYGTGSREMGWIVDTYMTFKYGDTDAQGCVTGKPVGLGGIRGRTEATGLGVYFGIREFLCNEEDVQKLGLTTGIAGKQIIVQGLGNVGYYSAKFCQENGAKIIGIAEREGGIYNENGLDIEAVFSYRTEKGSLLDFAGAKNIENSASMLEMECDILLPAALENQIHEGNADRIKAKIIAEGANGPTTREAEEILLSKGVIIIPDIYLNAGGVTVSYFEWLKNLSNVRFGRMGKRAEEAGYKRLVNAIESSTGNKITPEERIQLTRGADELDIVRSGLEDTMIEAFREMREALRQKPELSDLRTAAFYIAIKKIGLSYEMMGIFP</sequence>
<name>A0ABT8R6G9_9BACT</name>
<dbReference type="InterPro" id="IPR014362">
    <property type="entry name" value="Glu_DH"/>
</dbReference>
<dbReference type="Gene3D" id="3.40.50.720">
    <property type="entry name" value="NAD(P)-binding Rossmann-like Domain"/>
    <property type="match status" value="1"/>
</dbReference>
<dbReference type="Pfam" id="PF02812">
    <property type="entry name" value="ELFV_dehydrog_N"/>
    <property type="match status" value="1"/>
</dbReference>
<reference evidence="6" key="1">
    <citation type="submission" date="2023-07" db="EMBL/GenBank/DDBJ databases">
        <title>The genome sequence of Rhodocytophaga aerolata KACC 12507.</title>
        <authorList>
            <person name="Zhang X."/>
        </authorList>
    </citation>
    <scope>NUCLEOTIDE SEQUENCE</scope>
    <source>
        <strain evidence="6">KACC 12507</strain>
    </source>
</reference>
<dbReference type="PANTHER" id="PTHR11606">
    <property type="entry name" value="GLUTAMATE DEHYDROGENASE"/>
    <property type="match status" value="1"/>
</dbReference>
<accession>A0ABT8R6G9</accession>
<dbReference type="EMBL" id="JAUKPO010000008">
    <property type="protein sequence ID" value="MDO1447693.1"/>
    <property type="molecule type" value="Genomic_DNA"/>
</dbReference>
<comment type="similarity">
    <text evidence="1 3 4">Belongs to the Glu/Leu/Phe/Val dehydrogenases family.</text>
</comment>
<gene>
    <name evidence="6" type="ORF">Q0590_15590</name>
</gene>
<evidence type="ECO:0000313" key="6">
    <source>
        <dbReference type="EMBL" id="MDO1447693.1"/>
    </source>
</evidence>
<dbReference type="Gene3D" id="3.40.50.10860">
    <property type="entry name" value="Leucine Dehydrogenase, chain A, domain 1"/>
    <property type="match status" value="1"/>
</dbReference>
<dbReference type="RefSeq" id="WP_302038497.1">
    <property type="nucleotide sequence ID" value="NZ_JAUKPO010000008.1"/>
</dbReference>
<dbReference type="InterPro" id="IPR033524">
    <property type="entry name" value="Glu/Leu/Phe/Val_DH_AS"/>
</dbReference>
<dbReference type="PANTHER" id="PTHR11606:SF13">
    <property type="entry name" value="GLUTAMATE DEHYDROGENASE 1, MITOCHONDRIAL"/>
    <property type="match status" value="1"/>
</dbReference>
<keyword evidence="2 3" id="KW-0560">Oxidoreductase</keyword>
<dbReference type="SUPFAM" id="SSF51735">
    <property type="entry name" value="NAD(P)-binding Rossmann-fold domains"/>
    <property type="match status" value="1"/>
</dbReference>
<dbReference type="SMART" id="SM00839">
    <property type="entry name" value="ELFV_dehydrog"/>
    <property type="match status" value="1"/>
</dbReference>
<evidence type="ECO:0000256" key="2">
    <source>
        <dbReference type="ARBA" id="ARBA00023002"/>
    </source>
</evidence>
<dbReference type="GO" id="GO:0016491">
    <property type="term" value="F:oxidoreductase activity"/>
    <property type="evidence" value="ECO:0007669"/>
    <property type="project" value="UniProtKB-KW"/>
</dbReference>
<dbReference type="InterPro" id="IPR006095">
    <property type="entry name" value="Glu/Leu/Phe/Val/Trp_DH"/>
</dbReference>